<organism evidence="3 4">
    <name type="scientific">Arachis hypogaea</name>
    <name type="common">Peanut</name>
    <dbReference type="NCBI Taxonomy" id="3818"/>
    <lineage>
        <taxon>Eukaryota</taxon>
        <taxon>Viridiplantae</taxon>
        <taxon>Streptophyta</taxon>
        <taxon>Embryophyta</taxon>
        <taxon>Tracheophyta</taxon>
        <taxon>Spermatophyta</taxon>
        <taxon>Magnoliopsida</taxon>
        <taxon>eudicotyledons</taxon>
        <taxon>Gunneridae</taxon>
        <taxon>Pentapetalae</taxon>
        <taxon>rosids</taxon>
        <taxon>fabids</taxon>
        <taxon>Fabales</taxon>
        <taxon>Fabaceae</taxon>
        <taxon>Papilionoideae</taxon>
        <taxon>50 kb inversion clade</taxon>
        <taxon>dalbergioids sensu lato</taxon>
        <taxon>Dalbergieae</taxon>
        <taxon>Pterocarpus clade</taxon>
        <taxon>Arachis</taxon>
    </lineage>
</organism>
<evidence type="ECO:0000256" key="1">
    <source>
        <dbReference type="SAM" id="MobiDB-lite"/>
    </source>
</evidence>
<dbReference type="InterPro" id="IPR040256">
    <property type="entry name" value="At4g02000-like"/>
</dbReference>
<dbReference type="STRING" id="3818.A0A444Y4A4"/>
<evidence type="ECO:0000313" key="4">
    <source>
        <dbReference type="Proteomes" id="UP000289738"/>
    </source>
</evidence>
<gene>
    <name evidence="3" type="ORF">Ahy_B08g092624</name>
</gene>
<keyword evidence="4" id="KW-1185">Reference proteome</keyword>
<dbReference type="AlphaFoldDB" id="A0A444Y4A4"/>
<evidence type="ECO:0000313" key="3">
    <source>
        <dbReference type="EMBL" id="RYQ96755.1"/>
    </source>
</evidence>
<sequence length="249" mass="28839">MWAVHHHESHMHLDTGQAVGTECCAKNLVGRFLADKSFSSGTVEAVMYSIWRQSEAFKVVDHGKNIFQFFFGDEKDMLRIERGVPWLFKNYILNLRRWNEDENNIKIWDLAEQFKTKELGRKIGGSFGEVLDVDIFHVRGKEHSIVKIQIGTFCNYCGFIGHETRACSFRIEDLLKGEVEEEKWGDWLKANQTERKESTTKDNPNTNMPKGEDSSYNRVKKPTPINLIKGLVNLCSLGEERRVVRKKKL</sequence>
<dbReference type="Proteomes" id="UP000289738">
    <property type="component" value="Chromosome B08"/>
</dbReference>
<evidence type="ECO:0000259" key="2">
    <source>
        <dbReference type="Pfam" id="PF14111"/>
    </source>
</evidence>
<feature type="compositionally biased region" description="Basic and acidic residues" evidence="1">
    <location>
        <begin position="190"/>
        <end position="200"/>
    </location>
</feature>
<proteinExistence type="predicted"/>
<feature type="domain" description="DUF4283" evidence="2">
    <location>
        <begin position="24"/>
        <end position="102"/>
    </location>
</feature>
<dbReference type="PANTHER" id="PTHR31286">
    <property type="entry name" value="GLYCINE-RICH CELL WALL STRUCTURAL PROTEIN 1.8-LIKE"/>
    <property type="match status" value="1"/>
</dbReference>
<accession>A0A444Y4A4</accession>
<dbReference type="EMBL" id="SDMP01000018">
    <property type="protein sequence ID" value="RYQ96755.1"/>
    <property type="molecule type" value="Genomic_DNA"/>
</dbReference>
<comment type="caution">
    <text evidence="3">The sequence shown here is derived from an EMBL/GenBank/DDBJ whole genome shotgun (WGS) entry which is preliminary data.</text>
</comment>
<dbReference type="InterPro" id="IPR025558">
    <property type="entry name" value="DUF4283"/>
</dbReference>
<reference evidence="3 4" key="1">
    <citation type="submission" date="2019-01" db="EMBL/GenBank/DDBJ databases">
        <title>Sequencing of cultivated peanut Arachis hypogaea provides insights into genome evolution and oil improvement.</title>
        <authorList>
            <person name="Chen X."/>
        </authorList>
    </citation>
    <scope>NUCLEOTIDE SEQUENCE [LARGE SCALE GENOMIC DNA]</scope>
    <source>
        <strain evidence="4">cv. Fuhuasheng</strain>
        <tissue evidence="3">Leaves</tissue>
    </source>
</reference>
<name>A0A444Y4A4_ARAHY</name>
<feature type="region of interest" description="Disordered" evidence="1">
    <location>
        <begin position="190"/>
        <end position="219"/>
    </location>
</feature>
<protein>
    <recommendedName>
        <fullName evidence="2">DUF4283 domain-containing protein</fullName>
    </recommendedName>
</protein>
<dbReference type="Pfam" id="PF14111">
    <property type="entry name" value="DUF4283"/>
    <property type="match status" value="1"/>
</dbReference>
<dbReference type="PANTHER" id="PTHR31286:SF178">
    <property type="entry name" value="DUF4283 DOMAIN-CONTAINING PROTEIN"/>
    <property type="match status" value="1"/>
</dbReference>